<dbReference type="CDD" id="cd01647">
    <property type="entry name" value="RT_LTR"/>
    <property type="match status" value="1"/>
</dbReference>
<dbReference type="AlphaFoldDB" id="A0A7D9L042"/>
<proteinExistence type="predicted"/>
<dbReference type="GO" id="GO:0015074">
    <property type="term" value="P:DNA integration"/>
    <property type="evidence" value="ECO:0007669"/>
    <property type="project" value="InterPro"/>
</dbReference>
<keyword evidence="1" id="KW-0808">Transferase</keyword>
<dbReference type="FunFam" id="3.30.70.270:FF:000003">
    <property type="entry name" value="Transposon Ty3-G Gag-Pol polyprotein"/>
    <property type="match status" value="1"/>
</dbReference>
<evidence type="ECO:0000256" key="3">
    <source>
        <dbReference type="ARBA" id="ARBA00022722"/>
    </source>
</evidence>
<dbReference type="InterPro" id="IPR012337">
    <property type="entry name" value="RNaseH-like_sf"/>
</dbReference>
<dbReference type="PANTHER" id="PTHR37984">
    <property type="entry name" value="PROTEIN CBG26694"/>
    <property type="match status" value="1"/>
</dbReference>
<dbReference type="PROSITE" id="PS50994">
    <property type="entry name" value="INTEGRASE"/>
    <property type="match status" value="1"/>
</dbReference>
<evidence type="ECO:0000313" key="8">
    <source>
        <dbReference type="Proteomes" id="UP001152795"/>
    </source>
</evidence>
<dbReference type="FunFam" id="3.10.20.370:FF:000001">
    <property type="entry name" value="Retrovirus-related Pol polyprotein from transposon 17.6-like protein"/>
    <property type="match status" value="1"/>
</dbReference>
<keyword evidence="6" id="KW-0695">RNA-directed DNA polymerase</keyword>
<evidence type="ECO:0000256" key="2">
    <source>
        <dbReference type="ARBA" id="ARBA00022695"/>
    </source>
</evidence>
<name>A0A7D9L042_PARCT</name>
<keyword evidence="8" id="KW-1185">Reference proteome</keyword>
<feature type="non-terminal residue" evidence="7">
    <location>
        <position position="1"/>
    </location>
</feature>
<keyword evidence="2" id="KW-0548">Nucleotidyltransferase</keyword>
<dbReference type="Pfam" id="PF00665">
    <property type="entry name" value="rve"/>
    <property type="match status" value="1"/>
</dbReference>
<dbReference type="OrthoDB" id="5988990at2759"/>
<dbReference type="CDD" id="cd09274">
    <property type="entry name" value="RNase_HI_RT_Ty3"/>
    <property type="match status" value="1"/>
</dbReference>
<dbReference type="GO" id="GO:0016787">
    <property type="term" value="F:hydrolase activity"/>
    <property type="evidence" value="ECO:0007669"/>
    <property type="project" value="UniProtKB-KW"/>
</dbReference>
<protein>
    <submittedName>
        <fullName evidence="7">Transposon Tf2-9 poly</fullName>
    </submittedName>
</protein>
<dbReference type="GO" id="GO:0003676">
    <property type="term" value="F:nucleic acid binding"/>
    <property type="evidence" value="ECO:0007669"/>
    <property type="project" value="InterPro"/>
</dbReference>
<evidence type="ECO:0000256" key="5">
    <source>
        <dbReference type="ARBA" id="ARBA00022801"/>
    </source>
</evidence>
<dbReference type="InterPro" id="IPR050951">
    <property type="entry name" value="Retrovirus_Pol_polyprotein"/>
</dbReference>
<keyword evidence="3" id="KW-0540">Nuclease</keyword>
<reference evidence="7" key="1">
    <citation type="submission" date="2020-04" db="EMBL/GenBank/DDBJ databases">
        <authorList>
            <person name="Alioto T."/>
            <person name="Alioto T."/>
            <person name="Gomez Garrido J."/>
        </authorList>
    </citation>
    <scope>NUCLEOTIDE SEQUENCE</scope>
    <source>
        <strain evidence="7">A484AB</strain>
    </source>
</reference>
<dbReference type="InterPro" id="IPR043128">
    <property type="entry name" value="Rev_trsase/Diguanyl_cyclase"/>
</dbReference>
<dbReference type="InterPro" id="IPR000477">
    <property type="entry name" value="RT_dom"/>
</dbReference>
<evidence type="ECO:0000256" key="1">
    <source>
        <dbReference type="ARBA" id="ARBA00022679"/>
    </source>
</evidence>
<accession>A0A7D9L042</accession>
<dbReference type="PANTHER" id="PTHR37984:SF11">
    <property type="entry name" value="INTEGRASE CATALYTIC DOMAIN-CONTAINING PROTEIN"/>
    <property type="match status" value="1"/>
</dbReference>
<evidence type="ECO:0000313" key="7">
    <source>
        <dbReference type="EMBL" id="CAB4022188.1"/>
    </source>
</evidence>
<dbReference type="Pfam" id="PF17917">
    <property type="entry name" value="RT_RNaseH"/>
    <property type="match status" value="1"/>
</dbReference>
<comment type="caution">
    <text evidence="7">The sequence shown here is derived from an EMBL/GenBank/DDBJ whole genome shotgun (WGS) entry which is preliminary data.</text>
</comment>
<evidence type="ECO:0000256" key="4">
    <source>
        <dbReference type="ARBA" id="ARBA00022759"/>
    </source>
</evidence>
<dbReference type="InterPro" id="IPR001584">
    <property type="entry name" value="Integrase_cat-core"/>
</dbReference>
<feature type="non-terminal residue" evidence="7">
    <location>
        <position position="1111"/>
    </location>
</feature>
<dbReference type="GO" id="GO:0003964">
    <property type="term" value="F:RNA-directed DNA polymerase activity"/>
    <property type="evidence" value="ECO:0007669"/>
    <property type="project" value="UniProtKB-KW"/>
</dbReference>
<dbReference type="Gene3D" id="3.30.420.10">
    <property type="entry name" value="Ribonuclease H-like superfamily/Ribonuclease H"/>
    <property type="match status" value="1"/>
</dbReference>
<keyword evidence="4" id="KW-0255">Endonuclease</keyword>
<dbReference type="Gene3D" id="3.10.10.10">
    <property type="entry name" value="HIV Type 1 Reverse Transcriptase, subunit A, domain 1"/>
    <property type="match status" value="1"/>
</dbReference>
<dbReference type="Proteomes" id="UP001152795">
    <property type="component" value="Unassembled WGS sequence"/>
</dbReference>
<dbReference type="Gene3D" id="3.30.70.270">
    <property type="match status" value="2"/>
</dbReference>
<dbReference type="SUPFAM" id="SSF56672">
    <property type="entry name" value="DNA/RNA polymerases"/>
    <property type="match status" value="1"/>
</dbReference>
<dbReference type="InterPro" id="IPR036397">
    <property type="entry name" value="RNaseH_sf"/>
</dbReference>
<evidence type="ECO:0000256" key="6">
    <source>
        <dbReference type="ARBA" id="ARBA00022918"/>
    </source>
</evidence>
<dbReference type="SUPFAM" id="SSF53098">
    <property type="entry name" value="Ribonuclease H-like"/>
    <property type="match status" value="1"/>
</dbReference>
<organism evidence="7 8">
    <name type="scientific">Paramuricea clavata</name>
    <name type="common">Red gorgonian</name>
    <name type="synonym">Violescent sea-whip</name>
    <dbReference type="NCBI Taxonomy" id="317549"/>
    <lineage>
        <taxon>Eukaryota</taxon>
        <taxon>Metazoa</taxon>
        <taxon>Cnidaria</taxon>
        <taxon>Anthozoa</taxon>
        <taxon>Octocorallia</taxon>
        <taxon>Malacalcyonacea</taxon>
        <taxon>Plexauridae</taxon>
        <taxon>Paramuricea</taxon>
    </lineage>
</organism>
<gene>
    <name evidence="7" type="ORF">PACLA_8A035244</name>
</gene>
<dbReference type="Pfam" id="PF00078">
    <property type="entry name" value="RVT_1"/>
    <property type="match status" value="1"/>
</dbReference>
<dbReference type="InterPro" id="IPR043502">
    <property type="entry name" value="DNA/RNA_pol_sf"/>
</dbReference>
<dbReference type="GO" id="GO:0004519">
    <property type="term" value="F:endonuclease activity"/>
    <property type="evidence" value="ECO:0007669"/>
    <property type="project" value="UniProtKB-KW"/>
</dbReference>
<dbReference type="Gene3D" id="3.10.20.370">
    <property type="match status" value="1"/>
</dbReference>
<keyword evidence="5" id="KW-0378">Hydrolase</keyword>
<dbReference type="FunFam" id="3.30.420.10:FF:000063">
    <property type="entry name" value="Retrovirus-related Pol polyprotein from transposon 297-like Protein"/>
    <property type="match status" value="1"/>
</dbReference>
<dbReference type="InterPro" id="IPR041373">
    <property type="entry name" value="RT_RNaseH"/>
</dbReference>
<sequence length="1111" mass="127346">TLTCMHATRTIACPLQVYILENNIYDRMTRDHSAYAKFDASFQTHLYNFTKSAEPQLKAIFDMSLKRVISIYVCKLKTLLAYLCMVFLQNTKDVIQSIFACISILFRPVAEGGVVDGHTMINEGKGLKENFEVLDNYFVPKVNVPFERHLFRQMCQVAGETVDQFVCRLRKKALTYEFADVDETIRDQLIEKCRNVKLRRTFLEKINVSLKNLQDIARAHEAVEIQMRSLEQSDSQQSEDGQLEIRGKIIEKTEQAIIKGAGKPLLGKSTAEKLKVLHVGPFYGAQVCSTAMEGSDTDIRKEYADTFVGVGKLKNYQLKLHINKDVKPVAQGIELEEQSRDITTFVTHRGLYRYKRLMFGITSAPEKYQKIISDVIQGCNGVANIADDLIVYGCDLQEHDRNLHAVLQRLRDSGMTLNGDKCQFRLPKLTFFGHELSNQGVTPSEEKIAAVVNARAPRNTSEVRSFVQLVQYSSKFIPNFSQEAEPLRKLLRKEHSFKAFEKLKQLMSTSKALAYFWNECKTRIVADAGPEGLGAVLLQLLGEEWRAVSYASRNLTEVERRYAQTEKEALALVWACERFNLYVYGREFELETDHKPLQCIFGKSSKPSARIERWVLRLQCHHYNVVYRPGNTNIADALSRLNQPKPKDLSRETEEVIRLVVQERTPVALTPREIERKSDKDPELSSVRHYIETGDWSHCKMPSYLCVKNELCVIGKLLLRGDRIVIPQSLREKVLKSAHEGQQGIVKTKGLLRTKMLMLRKCANRVVDAKLRGNSVLEPMMRTEPPMRPWQDIAIDLMGPIPTGESLLVTVDYYSRFYEVVVMRSETTQRVIAALSDIFARFGFPHSLESDNCPQFVSEEFRRYLRENGIEHRKSPPLWPLANGEVERQNGTLLKTLKVAKAEGKKWQEELPKFLLAYRSTPQVNTGATPAYLMFGRELKTKLPELRRQDSILNQAIKEHDWSQKLNQKAYADYKNKASTNPVAPGDQVLLKNTKTTEKLAPNYENEPYTVVTKEGHQLMLQSKDGEVYRTDSSFVKPSWIFPKYGRPKLGRVDDFWKQATKILCLKSKKKSNKIRQSSEIYSLQGPWLQDSENARNAVLELQKSLKFKFQ</sequence>
<dbReference type="EMBL" id="CACRXK020011850">
    <property type="protein sequence ID" value="CAB4022188.1"/>
    <property type="molecule type" value="Genomic_DNA"/>
</dbReference>